<feature type="transmembrane region" description="Helical" evidence="1">
    <location>
        <begin position="35"/>
        <end position="58"/>
    </location>
</feature>
<evidence type="ECO:0000313" key="3">
    <source>
        <dbReference type="Proteomes" id="UP000183868"/>
    </source>
</evidence>
<keyword evidence="1" id="KW-1133">Transmembrane helix</keyword>
<name>A0A1J1CDQ0_CALAY</name>
<reference evidence="2 3" key="1">
    <citation type="submission" date="2016-11" db="EMBL/GenBank/DDBJ databases">
        <title>Genomic analysis of Caldithrix abyssi and proposal of a novel bacterial phylum Caldithrichaeota.</title>
        <authorList>
            <person name="Kublanov I."/>
            <person name="Sigalova O."/>
            <person name="Gavrilov S."/>
            <person name="Lebedinsky A."/>
            <person name="Ivanova N."/>
            <person name="Daum C."/>
            <person name="Reddy T."/>
            <person name="Klenk H.P."/>
            <person name="Goker M."/>
            <person name="Reva O."/>
            <person name="Miroshnichenko M."/>
            <person name="Kyprides N."/>
            <person name="Woyke T."/>
            <person name="Gelfand M."/>
        </authorList>
    </citation>
    <scope>NUCLEOTIDE SEQUENCE [LARGE SCALE GENOMIC DNA]</scope>
    <source>
        <strain evidence="2 3">LF13</strain>
    </source>
</reference>
<dbReference type="InterPro" id="IPR019206">
    <property type="entry name" value="DUF2085_TM"/>
</dbReference>
<dbReference type="Pfam" id="PF09858">
    <property type="entry name" value="DUF2085"/>
    <property type="match status" value="1"/>
</dbReference>
<dbReference type="AlphaFoldDB" id="A0A1J1CDQ0"/>
<keyword evidence="1" id="KW-0812">Transmembrane</keyword>
<feature type="transmembrane region" description="Helical" evidence="1">
    <location>
        <begin position="127"/>
        <end position="146"/>
    </location>
</feature>
<accession>A0A1J1CDQ0</accession>
<evidence type="ECO:0000256" key="1">
    <source>
        <dbReference type="SAM" id="Phobius"/>
    </source>
</evidence>
<sequence length="183" mass="20425">MPVSLILSHTLGLHFLPISDKFGLKKNGQKMKRSFYLKLLLVGLLVLNLLNALAPLLVGSSHALFQWIGTGIYFLLDPACHQQPERSFFIKGLPMALCVRCTFIYLGMAAGLVMIMLKKRLFLPEAVYVSFLIFLILEIGTEAVGLYSNFKILRSISGLVSGILLIIFLITIVPERVFKKGKQ</sequence>
<keyword evidence="1" id="KW-0472">Membrane</keyword>
<dbReference type="Proteomes" id="UP000183868">
    <property type="component" value="Chromosome"/>
</dbReference>
<dbReference type="EMBL" id="CP018099">
    <property type="protein sequence ID" value="APF20361.1"/>
    <property type="molecule type" value="Genomic_DNA"/>
</dbReference>
<dbReference type="KEGG" id="caby:Cabys_3615"/>
<organism evidence="2 3">
    <name type="scientific">Caldithrix abyssi DSM 13497</name>
    <dbReference type="NCBI Taxonomy" id="880073"/>
    <lineage>
        <taxon>Bacteria</taxon>
        <taxon>Pseudomonadati</taxon>
        <taxon>Calditrichota</taxon>
        <taxon>Calditrichia</taxon>
        <taxon>Calditrichales</taxon>
        <taxon>Calditrichaceae</taxon>
        <taxon>Caldithrix</taxon>
    </lineage>
</organism>
<proteinExistence type="predicted"/>
<feature type="transmembrane region" description="Helical" evidence="1">
    <location>
        <begin position="152"/>
        <end position="173"/>
    </location>
</feature>
<dbReference type="OrthoDB" id="9810176at2"/>
<feature type="transmembrane region" description="Helical" evidence="1">
    <location>
        <begin position="93"/>
        <end position="115"/>
    </location>
</feature>
<evidence type="ECO:0000313" key="2">
    <source>
        <dbReference type="EMBL" id="APF20361.1"/>
    </source>
</evidence>
<gene>
    <name evidence="2" type="ORF">Cabys_3615</name>
</gene>
<protein>
    <submittedName>
        <fullName evidence="2">Putative membrane protein</fullName>
    </submittedName>
</protein>